<comment type="caution">
    <text evidence="2">The sequence shown here is derived from an EMBL/GenBank/DDBJ whole genome shotgun (WGS) entry which is preliminary data.</text>
</comment>
<dbReference type="SUPFAM" id="SSF51658">
    <property type="entry name" value="Xylose isomerase-like"/>
    <property type="match status" value="1"/>
</dbReference>
<dbReference type="Proteomes" id="UP001524478">
    <property type="component" value="Unassembled WGS sequence"/>
</dbReference>
<evidence type="ECO:0000259" key="1">
    <source>
        <dbReference type="Pfam" id="PF01261"/>
    </source>
</evidence>
<sequence length="260" mass="29581">MKDRLYLNTHNPNAAAVAKKIGFGIELDDYVYFNTNIDLDEGKTLFDRCVGLIQGCNKLIFHGAILGTDLKMLAEASTSDIIALYNQSFATAEALGINHIVFHSDYIPGHSNRREWLHRSIALWQEYMSDKPENLYIYIENFVDNDPYIMAELCEKINDKRVMLCLDTGHACSNSNVDVADWISILGSFIGHTHIHNNDGNWDYHWPLGKGILDMEQILHLLEAKTLNTTYTIEADYSLSLEWLLAHGFLGGCDYQIDFQ</sequence>
<dbReference type="InterPro" id="IPR036237">
    <property type="entry name" value="Xyl_isomerase-like_sf"/>
</dbReference>
<dbReference type="PANTHER" id="PTHR12110:SF53">
    <property type="entry name" value="BLR5974 PROTEIN"/>
    <property type="match status" value="1"/>
</dbReference>
<proteinExistence type="predicted"/>
<dbReference type="Gene3D" id="3.20.20.150">
    <property type="entry name" value="Divalent-metal-dependent TIM barrel enzymes"/>
    <property type="match status" value="1"/>
</dbReference>
<keyword evidence="3" id="KW-1185">Reference proteome</keyword>
<dbReference type="InterPro" id="IPR050312">
    <property type="entry name" value="IolE/XylAMocC-like"/>
</dbReference>
<evidence type="ECO:0000313" key="2">
    <source>
        <dbReference type="EMBL" id="MCQ4925067.1"/>
    </source>
</evidence>
<dbReference type="EMBL" id="JANGAC010000018">
    <property type="protein sequence ID" value="MCQ4925067.1"/>
    <property type="molecule type" value="Genomic_DNA"/>
</dbReference>
<name>A0ABT1SGL8_9FIRM</name>
<organism evidence="2 3">
    <name type="scientific">Tissierella carlieri</name>
    <dbReference type="NCBI Taxonomy" id="689904"/>
    <lineage>
        <taxon>Bacteria</taxon>
        <taxon>Bacillati</taxon>
        <taxon>Bacillota</taxon>
        <taxon>Tissierellia</taxon>
        <taxon>Tissierellales</taxon>
        <taxon>Tissierellaceae</taxon>
        <taxon>Tissierella</taxon>
    </lineage>
</organism>
<dbReference type="RefSeq" id="WP_256312660.1">
    <property type="nucleotide sequence ID" value="NZ_JANGAC010000018.1"/>
</dbReference>
<feature type="domain" description="Xylose isomerase-like TIM barrel" evidence="1">
    <location>
        <begin position="82"/>
        <end position="235"/>
    </location>
</feature>
<dbReference type="PANTHER" id="PTHR12110">
    <property type="entry name" value="HYDROXYPYRUVATE ISOMERASE"/>
    <property type="match status" value="1"/>
</dbReference>
<reference evidence="2 3" key="1">
    <citation type="submission" date="2022-06" db="EMBL/GenBank/DDBJ databases">
        <title>Isolation of gut microbiota from human fecal samples.</title>
        <authorList>
            <person name="Pamer E.G."/>
            <person name="Barat B."/>
            <person name="Waligurski E."/>
            <person name="Medina S."/>
            <person name="Paddock L."/>
            <person name="Mostad J."/>
        </authorList>
    </citation>
    <scope>NUCLEOTIDE SEQUENCE [LARGE SCALE GENOMIC DNA]</scope>
    <source>
        <strain evidence="2 3">DFI.7.95</strain>
    </source>
</reference>
<keyword evidence="2" id="KW-0413">Isomerase</keyword>
<evidence type="ECO:0000313" key="3">
    <source>
        <dbReference type="Proteomes" id="UP001524478"/>
    </source>
</evidence>
<accession>A0ABT1SGL8</accession>
<protein>
    <submittedName>
        <fullName evidence="2">Sugar phosphate isomerase/epimerase</fullName>
    </submittedName>
</protein>
<dbReference type="GO" id="GO:0016853">
    <property type="term" value="F:isomerase activity"/>
    <property type="evidence" value="ECO:0007669"/>
    <property type="project" value="UniProtKB-KW"/>
</dbReference>
<dbReference type="InterPro" id="IPR013022">
    <property type="entry name" value="Xyl_isomerase-like_TIM-brl"/>
</dbReference>
<gene>
    <name evidence="2" type="ORF">NE686_18340</name>
</gene>
<dbReference type="Pfam" id="PF01261">
    <property type="entry name" value="AP_endonuc_2"/>
    <property type="match status" value="1"/>
</dbReference>